<reference evidence="1 2" key="1">
    <citation type="submission" date="2019-03" db="EMBL/GenBank/DDBJ databases">
        <title>Genomic Encyclopedia of Type Strains, Phase IV (KMG-IV): sequencing the most valuable type-strain genomes for metagenomic binning, comparative biology and taxonomic classification.</title>
        <authorList>
            <person name="Goeker M."/>
        </authorList>
    </citation>
    <scope>NUCLEOTIDE SEQUENCE [LARGE SCALE GENOMIC DNA]</scope>
    <source>
        <strain evidence="1 2">DSM 25903</strain>
    </source>
</reference>
<gene>
    <name evidence="1" type="ORF">EV668_1480</name>
</gene>
<name>A0A4R7C7F1_9HYPH</name>
<sequence length="76" mass="7767">MPKPRIVLAPAHGGENAPRALFVDGVMIPGVRALIAEAGGDVLVVIDRAQVGVDPALADFDDVVVTAMPIGPARTV</sequence>
<protein>
    <submittedName>
        <fullName evidence="1">Uncharacterized protein</fullName>
    </submittedName>
</protein>
<dbReference type="AlphaFoldDB" id="A0A4R7C7F1"/>
<evidence type="ECO:0000313" key="1">
    <source>
        <dbReference type="EMBL" id="TDR94201.1"/>
    </source>
</evidence>
<dbReference type="Proteomes" id="UP000295122">
    <property type="component" value="Unassembled WGS sequence"/>
</dbReference>
<dbReference type="EMBL" id="SNZR01000011">
    <property type="protein sequence ID" value="TDR94201.1"/>
    <property type="molecule type" value="Genomic_DNA"/>
</dbReference>
<dbReference type="RefSeq" id="WP_133769118.1">
    <property type="nucleotide sequence ID" value="NZ_SNZR01000011.1"/>
</dbReference>
<keyword evidence="2" id="KW-1185">Reference proteome</keyword>
<organism evidence="1 2">
    <name type="scientific">Enterovirga rhinocerotis</name>
    <dbReference type="NCBI Taxonomy" id="1339210"/>
    <lineage>
        <taxon>Bacteria</taxon>
        <taxon>Pseudomonadati</taxon>
        <taxon>Pseudomonadota</taxon>
        <taxon>Alphaproteobacteria</taxon>
        <taxon>Hyphomicrobiales</taxon>
        <taxon>Methylobacteriaceae</taxon>
        <taxon>Enterovirga</taxon>
    </lineage>
</organism>
<evidence type="ECO:0000313" key="2">
    <source>
        <dbReference type="Proteomes" id="UP000295122"/>
    </source>
</evidence>
<proteinExistence type="predicted"/>
<comment type="caution">
    <text evidence="1">The sequence shown here is derived from an EMBL/GenBank/DDBJ whole genome shotgun (WGS) entry which is preliminary data.</text>
</comment>
<accession>A0A4R7C7F1</accession>